<sequence>MDSSGSGLLLRTAPASLENNINRTRNEMCGGVDLSMTDYSRATVLDLHNFYRSRLARGMEFNGEINATQPGARNMMKLEYDCHLEKYAQEWADKCMFEHSNSWERPNQGQNLYMTTIRNWETTSLLHTVKLLLTRLTNAHHRLGYFIKAMEIWWRELEEHGMPADAVLTEAVWDEKGRLIGHFTQMACGKTQRLGCAVSRCPDMEFVVCHYSPAGNRRQHAVYEIGPHCRQDDDCPEGFSCISKEGLCAAQRAL</sequence>
<dbReference type="Pfam" id="PF00188">
    <property type="entry name" value="CAP"/>
    <property type="match status" value="1"/>
</dbReference>
<evidence type="ECO:0000259" key="1">
    <source>
        <dbReference type="SMART" id="SM00198"/>
    </source>
</evidence>
<dbReference type="InterPro" id="IPR014044">
    <property type="entry name" value="CAP_dom"/>
</dbReference>
<dbReference type="CDD" id="cd05380">
    <property type="entry name" value="CAP_euk"/>
    <property type="match status" value="1"/>
</dbReference>
<dbReference type="InterPro" id="IPR035940">
    <property type="entry name" value="CAP_sf"/>
</dbReference>
<dbReference type="Gene3D" id="3.40.33.10">
    <property type="entry name" value="CAP"/>
    <property type="match status" value="1"/>
</dbReference>
<dbReference type="SUPFAM" id="SSF55797">
    <property type="entry name" value="PR-1-like"/>
    <property type="match status" value="1"/>
</dbReference>
<dbReference type="AlphaFoldDB" id="A0A368GU79"/>
<comment type="caution">
    <text evidence="2">The sequence shown here is derived from an EMBL/GenBank/DDBJ whole genome shotgun (WGS) entry which is preliminary data.</text>
</comment>
<dbReference type="PANTHER" id="PTHR10334">
    <property type="entry name" value="CYSTEINE-RICH SECRETORY PROTEIN-RELATED"/>
    <property type="match status" value="1"/>
</dbReference>
<accession>A0A368GU79</accession>
<reference evidence="2 3" key="1">
    <citation type="submission" date="2014-10" db="EMBL/GenBank/DDBJ databases">
        <title>Draft genome of the hookworm Ancylostoma caninum.</title>
        <authorList>
            <person name="Mitreva M."/>
        </authorList>
    </citation>
    <scope>NUCLEOTIDE SEQUENCE [LARGE SCALE GENOMIC DNA]</scope>
    <source>
        <strain evidence="2 3">Baltimore</strain>
    </source>
</reference>
<dbReference type="OrthoDB" id="337038at2759"/>
<evidence type="ECO:0000313" key="3">
    <source>
        <dbReference type="Proteomes" id="UP000252519"/>
    </source>
</evidence>
<gene>
    <name evidence="2" type="ORF">ANCCAN_06725</name>
</gene>
<keyword evidence="3" id="KW-1185">Reference proteome</keyword>
<dbReference type="SMART" id="SM00198">
    <property type="entry name" value="SCP"/>
    <property type="match status" value="1"/>
</dbReference>
<feature type="domain" description="SCP" evidence="1">
    <location>
        <begin position="39"/>
        <end position="219"/>
    </location>
</feature>
<dbReference type="PRINTS" id="PR00837">
    <property type="entry name" value="V5TPXLIKE"/>
</dbReference>
<protein>
    <submittedName>
        <fullName evidence="2">SCP-like protein</fullName>
    </submittedName>
</protein>
<dbReference type="EMBL" id="JOJR01000066">
    <property type="protein sequence ID" value="RCN47148.1"/>
    <property type="molecule type" value="Genomic_DNA"/>
</dbReference>
<organism evidence="2 3">
    <name type="scientific">Ancylostoma caninum</name>
    <name type="common">Dog hookworm</name>
    <dbReference type="NCBI Taxonomy" id="29170"/>
    <lineage>
        <taxon>Eukaryota</taxon>
        <taxon>Metazoa</taxon>
        <taxon>Ecdysozoa</taxon>
        <taxon>Nematoda</taxon>
        <taxon>Chromadorea</taxon>
        <taxon>Rhabditida</taxon>
        <taxon>Rhabditina</taxon>
        <taxon>Rhabditomorpha</taxon>
        <taxon>Strongyloidea</taxon>
        <taxon>Ancylostomatidae</taxon>
        <taxon>Ancylostomatinae</taxon>
        <taxon>Ancylostoma</taxon>
    </lineage>
</organism>
<evidence type="ECO:0000313" key="2">
    <source>
        <dbReference type="EMBL" id="RCN47148.1"/>
    </source>
</evidence>
<name>A0A368GU79_ANCCA</name>
<dbReference type="InterPro" id="IPR001283">
    <property type="entry name" value="CRISP-related"/>
</dbReference>
<dbReference type="Proteomes" id="UP000252519">
    <property type="component" value="Unassembled WGS sequence"/>
</dbReference>
<dbReference type="STRING" id="29170.A0A368GU79"/>
<proteinExistence type="predicted"/>